<feature type="domain" description="Phospholipid/glycerol acyltransferase" evidence="1">
    <location>
        <begin position="36"/>
        <end position="182"/>
    </location>
</feature>
<dbReference type="Pfam" id="PF01553">
    <property type="entry name" value="Acyltransferase"/>
    <property type="match status" value="1"/>
</dbReference>
<accession>A0A7S1SPT4</accession>
<dbReference type="PANTHER" id="PTHR35695">
    <property type="entry name" value="GLYCEROL-3-PHOSPHATE ACYLTRANSFERASE, CHLOROPLASTIC"/>
    <property type="match status" value="1"/>
</dbReference>
<dbReference type="EMBL" id="HBGG01010089">
    <property type="protein sequence ID" value="CAD9202849.1"/>
    <property type="molecule type" value="Transcribed_RNA"/>
</dbReference>
<evidence type="ECO:0000313" key="2">
    <source>
        <dbReference type="EMBL" id="CAD9202849.1"/>
    </source>
</evidence>
<dbReference type="SMART" id="SM00563">
    <property type="entry name" value="PlsC"/>
    <property type="match status" value="1"/>
</dbReference>
<protein>
    <recommendedName>
        <fullName evidence="1">Phospholipid/glycerol acyltransferase domain-containing protein</fullName>
    </recommendedName>
</protein>
<dbReference type="GO" id="GO:0004366">
    <property type="term" value="F:glycerol-3-phosphate O-acyltransferase activity"/>
    <property type="evidence" value="ECO:0007669"/>
    <property type="project" value="InterPro"/>
</dbReference>
<dbReference type="Gene3D" id="3.40.1130.10">
    <property type="entry name" value="Glycerol-3-phosphate (1)-acyltransferase"/>
    <property type="match status" value="1"/>
</dbReference>
<dbReference type="PANTHER" id="PTHR35695:SF1">
    <property type="entry name" value="GLYCEROL-3-PHOSPHATE ACYLTRANSFERASE, CHLOROPLASTIC"/>
    <property type="match status" value="1"/>
</dbReference>
<name>A0A7S1SPT4_9CHLO</name>
<organism evidence="2">
    <name type="scientific">Tetraselmis chuii</name>
    <dbReference type="NCBI Taxonomy" id="63592"/>
    <lineage>
        <taxon>Eukaryota</taxon>
        <taxon>Viridiplantae</taxon>
        <taxon>Chlorophyta</taxon>
        <taxon>core chlorophytes</taxon>
        <taxon>Chlorodendrophyceae</taxon>
        <taxon>Chlorodendrales</taxon>
        <taxon>Chlorodendraceae</taxon>
        <taxon>Tetraselmis</taxon>
    </lineage>
</organism>
<evidence type="ECO:0000259" key="1">
    <source>
        <dbReference type="SMART" id="SM00563"/>
    </source>
</evidence>
<dbReference type="AlphaFoldDB" id="A0A7S1SPT4"/>
<dbReference type="InterPro" id="IPR002123">
    <property type="entry name" value="Plipid/glycerol_acylTrfase"/>
</dbReference>
<dbReference type="GO" id="GO:0006655">
    <property type="term" value="P:phosphatidylglycerol biosynthetic process"/>
    <property type="evidence" value="ECO:0007669"/>
    <property type="project" value="TreeGrafter"/>
</dbReference>
<gene>
    <name evidence="2" type="ORF">TCHU04912_LOCUS5082</name>
</gene>
<dbReference type="SUPFAM" id="SSF69593">
    <property type="entry name" value="Glycerol-3-phosphate (1)-acyltransferase"/>
    <property type="match status" value="1"/>
</dbReference>
<dbReference type="GO" id="GO:0009570">
    <property type="term" value="C:chloroplast stroma"/>
    <property type="evidence" value="ECO:0007669"/>
    <property type="project" value="TreeGrafter"/>
</dbReference>
<proteinExistence type="predicted"/>
<reference evidence="2" key="1">
    <citation type="submission" date="2021-01" db="EMBL/GenBank/DDBJ databases">
        <authorList>
            <person name="Corre E."/>
            <person name="Pelletier E."/>
            <person name="Niang G."/>
            <person name="Scheremetjew M."/>
            <person name="Finn R."/>
            <person name="Kale V."/>
            <person name="Holt S."/>
            <person name="Cochrane G."/>
            <person name="Meng A."/>
            <person name="Brown T."/>
            <person name="Cohen L."/>
        </authorList>
    </citation>
    <scope>NUCLEOTIDE SEQUENCE</scope>
    <source>
        <strain evidence="2">PLY429</strain>
    </source>
</reference>
<dbReference type="InterPro" id="IPR016222">
    <property type="entry name" value="G3P_O-acylTrfase_chlp"/>
</dbReference>
<sequence length="281" mass="30914">MGQQYIGCMIDFNRSVLMYPERWAKIKADLDKGENVILLTNHQSEGDAAFIPLLTENSHPGLGEQVTYIAGDRVVSDKLCKPFSMGRNLLCVHSKKHIMDDPSTRSEKMRDNVRTLKEMEALLRKGGMLIWIAPSGGRDRRSPDGTLMPANFDPAAVEMMVRLGKKKGVKPTHLLPMAMSTYDIMPPPETTQKDLGEERIVNYTGAGLSVGEDIDVSENAPWAQGVDLGNRQASAQALCDYVYSQVCELYKPIASCNVPGGPVDPVPANGIRPKKPSIIPY</sequence>